<evidence type="ECO:0000256" key="1">
    <source>
        <dbReference type="ARBA" id="ARBA00006100"/>
    </source>
</evidence>
<dbReference type="InterPro" id="IPR010723">
    <property type="entry name" value="HemN_C"/>
</dbReference>
<dbReference type="SUPFAM" id="SSF102114">
    <property type="entry name" value="Radical SAM enzymes"/>
    <property type="match status" value="1"/>
</dbReference>
<comment type="similarity">
    <text evidence="1">Belongs to the anaerobic coproporphyrinogen-III oxidase family. HemW subfamily.</text>
</comment>
<dbReference type="PANTHER" id="PTHR13932:SF5">
    <property type="entry name" value="RADICAL S-ADENOSYL METHIONINE DOMAIN-CONTAINING PROTEIN 1, MITOCHONDRIAL"/>
    <property type="match status" value="1"/>
</dbReference>
<comment type="caution">
    <text evidence="6">The sequence shown here is derived from an EMBL/GenBank/DDBJ whole genome shotgun (WGS) entry which is preliminary data.</text>
</comment>
<evidence type="ECO:0000256" key="4">
    <source>
        <dbReference type="ARBA" id="ARBA00045130"/>
    </source>
</evidence>
<dbReference type="Gene3D" id="3.80.30.20">
    <property type="entry name" value="tm_1862 like domain"/>
    <property type="match status" value="1"/>
</dbReference>
<evidence type="ECO:0000259" key="5">
    <source>
        <dbReference type="PROSITE" id="PS51918"/>
    </source>
</evidence>
<dbReference type="Pfam" id="PF04055">
    <property type="entry name" value="Radical_SAM"/>
    <property type="match status" value="1"/>
</dbReference>
<dbReference type="CDD" id="cd01335">
    <property type="entry name" value="Radical_SAM"/>
    <property type="match status" value="1"/>
</dbReference>
<evidence type="ECO:0000256" key="2">
    <source>
        <dbReference type="ARBA" id="ARBA00014678"/>
    </source>
</evidence>
<name>A0ABR2Z286_9CHLO</name>
<dbReference type="PANTHER" id="PTHR13932">
    <property type="entry name" value="COPROPORPHYRINIGEN III OXIDASE"/>
    <property type="match status" value="1"/>
</dbReference>
<gene>
    <name evidence="6" type="ORF">WJX75_002310</name>
</gene>
<dbReference type="SFLD" id="SFLDG01065">
    <property type="entry name" value="anaerobic_coproporphyrinogen-I"/>
    <property type="match status" value="1"/>
</dbReference>
<dbReference type="SFLD" id="SFLDS00029">
    <property type="entry name" value="Radical_SAM"/>
    <property type="match status" value="1"/>
</dbReference>
<dbReference type="InterPro" id="IPR007197">
    <property type="entry name" value="rSAM"/>
</dbReference>
<dbReference type="InterPro" id="IPR034505">
    <property type="entry name" value="Coproporphyrinogen-III_oxidase"/>
</dbReference>
<keyword evidence="7" id="KW-1185">Reference proteome</keyword>
<dbReference type="NCBIfam" id="TIGR00539">
    <property type="entry name" value="hemN_rel"/>
    <property type="match status" value="1"/>
</dbReference>
<dbReference type="InterPro" id="IPR023404">
    <property type="entry name" value="rSAM_horseshoe"/>
</dbReference>
<dbReference type="SFLD" id="SFLDF00562">
    <property type="entry name" value="HemN-like__clustered_with_heat"/>
    <property type="match status" value="1"/>
</dbReference>
<dbReference type="InterPro" id="IPR004559">
    <property type="entry name" value="HemW-like"/>
</dbReference>
<feature type="domain" description="Radical SAM core" evidence="5">
    <location>
        <begin position="53"/>
        <end position="296"/>
    </location>
</feature>
<dbReference type="InterPro" id="IPR006638">
    <property type="entry name" value="Elp3/MiaA/NifB-like_rSAM"/>
</dbReference>
<dbReference type="PROSITE" id="PS51918">
    <property type="entry name" value="RADICAL_SAM"/>
    <property type="match status" value="1"/>
</dbReference>
<proteinExistence type="inferred from homology"/>
<evidence type="ECO:0000313" key="7">
    <source>
        <dbReference type="Proteomes" id="UP001491310"/>
    </source>
</evidence>
<sequence>MPLSSLSCVARVPANHAHRLRGQNAAPHYQERHLTTNAAVGERITSSREASTSHDREPHAAYVHLPFCKRKCLYCDFPVVATGSRLTSPEVQDSMKAYVDTVIQEIRASTQLTDQPLQTVFFGGGTPSLIPPKQLDQIIKALDRRFGIASGAEISMEADPGTFDAERLREYMALGLSRFSIGVQAFQEELLEVCGRSHSLYDVYKALEAVHSAAPPSWSLDLISGLPHLNEDTWRKSLECALDAGPPHISIYDLQVEDKTPFAKKYTIDVKPLPSSESGAEMYCDASSVLRAAGYEHYEVSNYARPGHRCKHNEVYWKGDEPYYAFGLGAASYLRSRRFSRPGQMIAYRKWVSQFATSGVGFAGSAADDQGKEDEMLDIVMLRLRTADGLDLGDFGERFGSGAVRAVKKALDPHEQAEPACAAKCSLTAAVYALDNISSGAMLLTQPMPYCGGGVESKSESGLRLGLILLRAVIFVRIDRDGSLRRRTRYMSS</sequence>
<comment type="function">
    <text evidence="4">May be a heme chaperone, appears to bind heme. Homologous bacterial proteins do not have oxygen-independent coproporphyrinogen-III oxidase activity. Binds 1 [4Fe-4S] cluster. The cluster is coordinated with 3 cysteines and an exchangeable S-adenosyl-L-methionine.</text>
</comment>
<evidence type="ECO:0000313" key="6">
    <source>
        <dbReference type="EMBL" id="KAK9918213.1"/>
    </source>
</evidence>
<dbReference type="InterPro" id="IPR058240">
    <property type="entry name" value="rSAM_sf"/>
</dbReference>
<reference evidence="6 7" key="1">
    <citation type="journal article" date="2024" name="Nat. Commun.">
        <title>Phylogenomics reveals the evolutionary origins of lichenization in chlorophyte algae.</title>
        <authorList>
            <person name="Puginier C."/>
            <person name="Libourel C."/>
            <person name="Otte J."/>
            <person name="Skaloud P."/>
            <person name="Haon M."/>
            <person name="Grisel S."/>
            <person name="Petersen M."/>
            <person name="Berrin J.G."/>
            <person name="Delaux P.M."/>
            <person name="Dal Grande F."/>
            <person name="Keller J."/>
        </authorList>
    </citation>
    <scope>NUCLEOTIDE SEQUENCE [LARGE SCALE GENOMIC DNA]</scope>
    <source>
        <strain evidence="6 7">SAG 216-7</strain>
    </source>
</reference>
<organism evidence="6 7">
    <name type="scientific">Coccomyxa subellipsoidea</name>
    <dbReference type="NCBI Taxonomy" id="248742"/>
    <lineage>
        <taxon>Eukaryota</taxon>
        <taxon>Viridiplantae</taxon>
        <taxon>Chlorophyta</taxon>
        <taxon>core chlorophytes</taxon>
        <taxon>Trebouxiophyceae</taxon>
        <taxon>Trebouxiophyceae incertae sedis</taxon>
        <taxon>Coccomyxaceae</taxon>
        <taxon>Coccomyxa</taxon>
    </lineage>
</organism>
<protein>
    <recommendedName>
        <fullName evidence="2">Radical S-adenosyl methionine domain-containing protein 1, mitochondrial</fullName>
    </recommendedName>
    <alternativeName>
        <fullName evidence="3">Putative heme chaperone</fullName>
    </alternativeName>
</protein>
<dbReference type="SFLD" id="SFLDG01082">
    <property type="entry name" value="B12-binding_domain_containing"/>
    <property type="match status" value="1"/>
</dbReference>
<evidence type="ECO:0000256" key="3">
    <source>
        <dbReference type="ARBA" id="ARBA00033094"/>
    </source>
</evidence>
<dbReference type="EMBL" id="JALJOT010000001">
    <property type="protein sequence ID" value="KAK9918213.1"/>
    <property type="molecule type" value="Genomic_DNA"/>
</dbReference>
<accession>A0ABR2Z286</accession>
<dbReference type="SMART" id="SM00729">
    <property type="entry name" value="Elp3"/>
    <property type="match status" value="1"/>
</dbReference>
<dbReference type="Pfam" id="PF06969">
    <property type="entry name" value="HemN_C"/>
    <property type="match status" value="1"/>
</dbReference>
<dbReference type="Proteomes" id="UP001491310">
    <property type="component" value="Unassembled WGS sequence"/>
</dbReference>